<evidence type="ECO:0000313" key="2">
    <source>
        <dbReference type="Proteomes" id="UP000683925"/>
    </source>
</evidence>
<evidence type="ECO:0000313" key="1">
    <source>
        <dbReference type="EMBL" id="CAD8150169.1"/>
    </source>
</evidence>
<organism evidence="1 2">
    <name type="scientific">Paramecium octaurelia</name>
    <dbReference type="NCBI Taxonomy" id="43137"/>
    <lineage>
        <taxon>Eukaryota</taxon>
        <taxon>Sar</taxon>
        <taxon>Alveolata</taxon>
        <taxon>Ciliophora</taxon>
        <taxon>Intramacronucleata</taxon>
        <taxon>Oligohymenophorea</taxon>
        <taxon>Peniculida</taxon>
        <taxon>Parameciidae</taxon>
        <taxon>Paramecium</taxon>
    </lineage>
</organism>
<dbReference type="EMBL" id="CAJJDP010000023">
    <property type="protein sequence ID" value="CAD8150169.1"/>
    <property type="molecule type" value="Genomic_DNA"/>
</dbReference>
<protein>
    <submittedName>
        <fullName evidence="1">Uncharacterized protein</fullName>
    </submittedName>
</protein>
<name>A0A8S1TH23_PAROT</name>
<keyword evidence="2" id="KW-1185">Reference proteome</keyword>
<dbReference type="Proteomes" id="UP000683925">
    <property type="component" value="Unassembled WGS sequence"/>
</dbReference>
<dbReference type="AlphaFoldDB" id="A0A8S1TH23"/>
<gene>
    <name evidence="1" type="ORF">POCTA_138.1.T0230198</name>
</gene>
<comment type="caution">
    <text evidence="1">The sequence shown here is derived from an EMBL/GenBank/DDBJ whole genome shotgun (WGS) entry which is preliminary data.</text>
</comment>
<reference evidence="1" key="1">
    <citation type="submission" date="2021-01" db="EMBL/GenBank/DDBJ databases">
        <authorList>
            <consortium name="Genoscope - CEA"/>
            <person name="William W."/>
        </authorList>
    </citation>
    <scope>NUCLEOTIDE SEQUENCE</scope>
</reference>
<proteinExistence type="predicted"/>
<sequence length="52" mass="5968">MHSQGAIIISSFNQVLIANTFDLEEKGVIQIERVSQFKIKIGRNQYEEKNDS</sequence>
<accession>A0A8S1TH23</accession>